<reference evidence="9" key="1">
    <citation type="submission" date="2016-09" db="EMBL/GenBank/DDBJ databases">
        <authorList>
            <person name="Varghese N."/>
            <person name="Submissions S."/>
        </authorList>
    </citation>
    <scope>NUCLEOTIDE SEQUENCE [LARGE SCALE GENOMIC DNA]</scope>
    <source>
        <strain evidence="9">ANC 4422</strain>
    </source>
</reference>
<dbReference type="Pfam" id="PF01810">
    <property type="entry name" value="LysE"/>
    <property type="match status" value="1"/>
</dbReference>
<dbReference type="PANTHER" id="PTHR30086">
    <property type="entry name" value="ARGININE EXPORTER PROTEIN ARGO"/>
    <property type="match status" value="1"/>
</dbReference>
<dbReference type="InterPro" id="IPR001123">
    <property type="entry name" value="LeuE-type"/>
</dbReference>
<dbReference type="EMBL" id="FMYL01000003">
    <property type="protein sequence ID" value="SDB88433.1"/>
    <property type="molecule type" value="Genomic_DNA"/>
</dbReference>
<dbReference type="GO" id="GO:0005886">
    <property type="term" value="C:plasma membrane"/>
    <property type="evidence" value="ECO:0007669"/>
    <property type="project" value="UniProtKB-SubCell"/>
</dbReference>
<feature type="transmembrane region" description="Helical" evidence="7">
    <location>
        <begin position="126"/>
        <end position="147"/>
    </location>
</feature>
<feature type="transmembrane region" description="Helical" evidence="7">
    <location>
        <begin position="159"/>
        <end position="182"/>
    </location>
</feature>
<feature type="transmembrane region" description="Helical" evidence="7">
    <location>
        <begin position="69"/>
        <end position="92"/>
    </location>
</feature>
<accession>A0A1G6H2Q9</accession>
<proteinExistence type="inferred from homology"/>
<dbReference type="GO" id="GO:0015190">
    <property type="term" value="F:L-leucine transmembrane transporter activity"/>
    <property type="evidence" value="ECO:0007669"/>
    <property type="project" value="TreeGrafter"/>
</dbReference>
<dbReference type="PANTHER" id="PTHR30086:SF15">
    <property type="entry name" value="LEUCINE EFFLUX PROTEIN"/>
    <property type="match status" value="1"/>
</dbReference>
<comment type="similarity">
    <text evidence="2">Belongs to the Rht family.</text>
</comment>
<dbReference type="PIRSF" id="PIRSF006324">
    <property type="entry name" value="LeuE"/>
    <property type="match status" value="1"/>
</dbReference>
<feature type="transmembrane region" description="Helical" evidence="7">
    <location>
        <begin position="6"/>
        <end position="29"/>
    </location>
</feature>
<gene>
    <name evidence="8" type="ORF">SAMN05421733_103200</name>
</gene>
<evidence type="ECO:0000256" key="2">
    <source>
        <dbReference type="ARBA" id="ARBA00007928"/>
    </source>
</evidence>
<dbReference type="STRING" id="1219383.SAMN05421733_103200"/>
<keyword evidence="6 7" id="KW-0472">Membrane</keyword>
<feature type="transmembrane region" description="Helical" evidence="7">
    <location>
        <begin position="41"/>
        <end position="63"/>
    </location>
</feature>
<dbReference type="OrthoDB" id="9784202at2"/>
<keyword evidence="5 7" id="KW-1133">Transmembrane helix</keyword>
<evidence type="ECO:0000256" key="4">
    <source>
        <dbReference type="ARBA" id="ARBA00022692"/>
    </source>
</evidence>
<keyword evidence="4 7" id="KW-0812">Transmembrane</keyword>
<evidence type="ECO:0000256" key="6">
    <source>
        <dbReference type="ARBA" id="ARBA00023136"/>
    </source>
</evidence>
<protein>
    <submittedName>
        <fullName evidence="8">Leucine efflux protein</fullName>
    </submittedName>
</protein>
<dbReference type="NCBIfam" id="NF008201">
    <property type="entry name" value="PRK10958.1"/>
    <property type="match status" value="1"/>
</dbReference>
<evidence type="ECO:0000313" key="9">
    <source>
        <dbReference type="Proteomes" id="UP000242501"/>
    </source>
</evidence>
<name>A0A1G6H2Q9_9GAMM</name>
<keyword evidence="9" id="KW-1185">Reference proteome</keyword>
<organism evidence="8 9">
    <name type="scientific">Acinetobacter boissieri</name>
    <dbReference type="NCBI Taxonomy" id="1219383"/>
    <lineage>
        <taxon>Bacteria</taxon>
        <taxon>Pseudomonadati</taxon>
        <taxon>Pseudomonadota</taxon>
        <taxon>Gammaproteobacteria</taxon>
        <taxon>Moraxellales</taxon>
        <taxon>Moraxellaceae</taxon>
        <taxon>Acinetobacter</taxon>
    </lineage>
</organism>
<dbReference type="AlphaFoldDB" id="A0A1G6H2Q9"/>
<dbReference type="GO" id="GO:0015820">
    <property type="term" value="P:L-leucine transport"/>
    <property type="evidence" value="ECO:0007669"/>
    <property type="project" value="TreeGrafter"/>
</dbReference>
<keyword evidence="3" id="KW-1003">Cell membrane</keyword>
<evidence type="ECO:0000256" key="5">
    <source>
        <dbReference type="ARBA" id="ARBA00022989"/>
    </source>
</evidence>
<evidence type="ECO:0000256" key="1">
    <source>
        <dbReference type="ARBA" id="ARBA00004651"/>
    </source>
</evidence>
<sequence>MLGIINLSTFIIGTVMIIILPGPNSFYILSIASKYGIKAGYKAAFGVISGDFFLILATIFGAASLLHNFPILFLILKSGGAIYLSYLGIKLIKHAITTWKNRNRPVARETISFDVTNRKETPYKTALTISLLNPKAILFFLSFFIQFVDPKHDSPLLSFLVLSLILEAISITYLTLLIFSGVKLSSYFAKNLRLTSISILIVGCLFIGFGIKLAMSNL</sequence>
<dbReference type="RefSeq" id="WP_092747157.1">
    <property type="nucleotide sequence ID" value="NZ_FMYL01000003.1"/>
</dbReference>
<comment type="subcellular location">
    <subcellularLocation>
        <location evidence="1">Cell membrane</location>
        <topology evidence="1">Multi-pass membrane protein</topology>
    </subcellularLocation>
</comment>
<dbReference type="Proteomes" id="UP000242501">
    <property type="component" value="Unassembled WGS sequence"/>
</dbReference>
<evidence type="ECO:0000313" key="8">
    <source>
        <dbReference type="EMBL" id="SDB88433.1"/>
    </source>
</evidence>
<feature type="transmembrane region" description="Helical" evidence="7">
    <location>
        <begin position="194"/>
        <end position="215"/>
    </location>
</feature>
<evidence type="ECO:0000256" key="7">
    <source>
        <dbReference type="SAM" id="Phobius"/>
    </source>
</evidence>
<evidence type="ECO:0000256" key="3">
    <source>
        <dbReference type="ARBA" id="ARBA00022475"/>
    </source>
</evidence>